<evidence type="ECO:0000256" key="1">
    <source>
        <dbReference type="ARBA" id="ARBA00004370"/>
    </source>
</evidence>
<comment type="caution">
    <text evidence="7">The sequence shown here is derived from an EMBL/GenBank/DDBJ whole genome shotgun (WGS) entry which is preliminary data.</text>
</comment>
<accession>A0A7Y0LYJ5</accession>
<evidence type="ECO:0000256" key="5">
    <source>
        <dbReference type="NCBIfam" id="TIGR02228"/>
    </source>
</evidence>
<dbReference type="GO" id="GO:0006465">
    <property type="term" value="P:signal peptide processing"/>
    <property type="evidence" value="ECO:0007669"/>
    <property type="project" value="UniProtKB-UniRule"/>
</dbReference>
<evidence type="ECO:0000256" key="4">
    <source>
        <dbReference type="ARBA" id="ARBA00023136"/>
    </source>
</evidence>
<evidence type="ECO:0000256" key="3">
    <source>
        <dbReference type="ARBA" id="ARBA00022989"/>
    </source>
</evidence>
<dbReference type="InterPro" id="IPR001733">
    <property type="entry name" value="Peptidase_S26B"/>
</dbReference>
<proteinExistence type="predicted"/>
<dbReference type="CDD" id="cd06530">
    <property type="entry name" value="S26_SPase_I"/>
    <property type="match status" value="1"/>
</dbReference>
<dbReference type="GO" id="GO:0016020">
    <property type="term" value="C:membrane"/>
    <property type="evidence" value="ECO:0007669"/>
    <property type="project" value="UniProtKB-SubCell"/>
</dbReference>
<gene>
    <name evidence="7" type="ORF">HIR71_05880</name>
</gene>
<keyword evidence="3" id="KW-1133">Transmembrane helix</keyword>
<dbReference type="EMBL" id="JABCJJ010000006">
    <property type="protein sequence ID" value="NMR19753.1"/>
    <property type="molecule type" value="Genomic_DNA"/>
</dbReference>
<keyword evidence="2" id="KW-0812">Transmembrane</keyword>
<dbReference type="AlphaFoldDB" id="A0A7Y0LYJ5"/>
<dbReference type="GO" id="GO:0004252">
    <property type="term" value="F:serine-type endopeptidase activity"/>
    <property type="evidence" value="ECO:0007669"/>
    <property type="project" value="UniProtKB-UniRule"/>
</dbReference>
<dbReference type="GO" id="GO:0009003">
    <property type="term" value="F:signal peptidase activity"/>
    <property type="evidence" value="ECO:0007669"/>
    <property type="project" value="UniProtKB-EC"/>
</dbReference>
<dbReference type="NCBIfam" id="TIGR02228">
    <property type="entry name" value="sigpep_I_arch"/>
    <property type="match status" value="1"/>
</dbReference>
<dbReference type="InterPro" id="IPR036286">
    <property type="entry name" value="LexA/Signal_pep-like_sf"/>
</dbReference>
<feature type="region of interest" description="Disordered" evidence="6">
    <location>
        <begin position="1"/>
        <end position="27"/>
    </location>
</feature>
<dbReference type="EC" id="3.4.21.89" evidence="5"/>
<keyword evidence="4" id="KW-0472">Membrane</keyword>
<dbReference type="SUPFAM" id="SSF51306">
    <property type="entry name" value="LexA/Signal peptidase"/>
    <property type="match status" value="1"/>
</dbReference>
<reference evidence="7 8" key="1">
    <citation type="submission" date="2020-04" db="EMBL/GenBank/DDBJ databases">
        <title>Sequencing and Assembly of C. fimi.</title>
        <authorList>
            <person name="Ramsey A.R."/>
        </authorList>
    </citation>
    <scope>NUCLEOTIDE SEQUENCE [LARGE SCALE GENOMIC DNA]</scope>
    <source>
        <strain evidence="7 8">SB</strain>
    </source>
</reference>
<name>A0A7Y0LYJ5_CELFI</name>
<keyword evidence="8" id="KW-1185">Reference proteome</keyword>
<evidence type="ECO:0000256" key="2">
    <source>
        <dbReference type="ARBA" id="ARBA00022692"/>
    </source>
</evidence>
<evidence type="ECO:0000313" key="8">
    <source>
        <dbReference type="Proteomes" id="UP000562124"/>
    </source>
</evidence>
<organism evidence="7 8">
    <name type="scientific">Cellulomonas fimi</name>
    <dbReference type="NCBI Taxonomy" id="1708"/>
    <lineage>
        <taxon>Bacteria</taxon>
        <taxon>Bacillati</taxon>
        <taxon>Actinomycetota</taxon>
        <taxon>Actinomycetes</taxon>
        <taxon>Micrococcales</taxon>
        <taxon>Cellulomonadaceae</taxon>
        <taxon>Cellulomonas</taxon>
    </lineage>
</organism>
<keyword evidence="7" id="KW-0378">Hydrolase</keyword>
<feature type="compositionally biased region" description="Basic residues" evidence="6">
    <location>
        <begin position="9"/>
        <end position="27"/>
    </location>
</feature>
<evidence type="ECO:0000313" key="7">
    <source>
        <dbReference type="EMBL" id="NMR19753.1"/>
    </source>
</evidence>
<comment type="subcellular location">
    <subcellularLocation>
        <location evidence="1">Membrane</location>
    </subcellularLocation>
</comment>
<dbReference type="RefSeq" id="WP_169324121.1">
    <property type="nucleotide sequence ID" value="NZ_JABCJJ010000006.1"/>
</dbReference>
<evidence type="ECO:0000256" key="6">
    <source>
        <dbReference type="SAM" id="MobiDB-lite"/>
    </source>
</evidence>
<dbReference type="Proteomes" id="UP000562124">
    <property type="component" value="Unassembled WGS sequence"/>
</dbReference>
<protein>
    <recommendedName>
        <fullName evidence="5">Signal peptidase I</fullName>
        <ecNumber evidence="5">3.4.21.89</ecNumber>
    </recommendedName>
</protein>
<dbReference type="InterPro" id="IPR019533">
    <property type="entry name" value="Peptidase_S26"/>
</dbReference>
<sequence length="239" mass="26494">MPFLPATRRDRRTRPVRRRARRTPPGSRRARGVRVALWTVVALCVGSYAASLLVPLYFQVQEQRLLIVVSGSMSPYIDAGDAVVMKQIENPAELRVGQVVSFWPQDSEVLQTHRIIRLEILPVLEQDESTGRMVPKLDEATGEPITRPYIFTKGDANDEPDPNATPVNRVRGVVLAVHPGWGAVLGWAHSATGRFVMLGPPLLILAGMEVAAVVQARRARARRPALGIERSQVDDLLFE</sequence>